<dbReference type="RefSeq" id="WP_306679873.1">
    <property type="nucleotide sequence ID" value="NZ_JAVDBT010000005.1"/>
</dbReference>
<dbReference type="Proteomes" id="UP001239680">
    <property type="component" value="Unassembled WGS sequence"/>
</dbReference>
<gene>
    <name evidence="1" type="ORF">Q9295_07340</name>
</gene>
<reference evidence="1 2" key="1">
    <citation type="submission" date="2023-08" db="EMBL/GenBank/DDBJ databases">
        <title>Characterization of two Paracoccaceae strains isolated from Phycosphere and proposal of Xinfangfangia lacusdiani sp. nov.</title>
        <authorList>
            <person name="Deng Y."/>
            <person name="Zhang Y.Q."/>
        </authorList>
    </citation>
    <scope>NUCLEOTIDE SEQUENCE [LARGE SCALE GENOMIC DNA]</scope>
    <source>
        <strain evidence="1 2">CPCC 101601</strain>
    </source>
</reference>
<organism evidence="1 2">
    <name type="scientific">Pseudogemmobacter lacusdianii</name>
    <dbReference type="NCBI Taxonomy" id="3069608"/>
    <lineage>
        <taxon>Bacteria</taxon>
        <taxon>Pseudomonadati</taxon>
        <taxon>Pseudomonadota</taxon>
        <taxon>Alphaproteobacteria</taxon>
        <taxon>Rhodobacterales</taxon>
        <taxon>Paracoccaceae</taxon>
        <taxon>Pseudogemmobacter</taxon>
    </lineage>
</organism>
<comment type="caution">
    <text evidence="1">The sequence shown here is derived from an EMBL/GenBank/DDBJ whole genome shotgun (WGS) entry which is preliminary data.</text>
</comment>
<keyword evidence="2" id="KW-1185">Reference proteome</keyword>
<protein>
    <submittedName>
        <fullName evidence="1">Uncharacterized protein</fullName>
    </submittedName>
</protein>
<dbReference type="EMBL" id="JAVDBT010000005">
    <property type="protein sequence ID" value="MDQ2066180.1"/>
    <property type="molecule type" value="Genomic_DNA"/>
</dbReference>
<accession>A0ABU0VZ49</accession>
<evidence type="ECO:0000313" key="1">
    <source>
        <dbReference type="EMBL" id="MDQ2066180.1"/>
    </source>
</evidence>
<proteinExistence type="predicted"/>
<sequence>MSALLLIAGIAAVFIYQWFSKRGSTLTRACRWRMDRSVAPDFWRCAACGAETRGDEPRACMAQE</sequence>
<name>A0ABU0VZ49_9RHOB</name>
<evidence type="ECO:0000313" key="2">
    <source>
        <dbReference type="Proteomes" id="UP001239680"/>
    </source>
</evidence>